<reference evidence="5 6" key="2">
    <citation type="journal article" date="2012" name="Stand. Genomic Sci.">
        <title>Complete genome sequence of the sulfate-reducing firmicute Desulfotomaculum ruminis type strain (DL(T)).</title>
        <authorList>
            <person name="Spring S."/>
            <person name="Visser M."/>
            <person name="Lu M."/>
            <person name="Copeland A."/>
            <person name="Lapidus A."/>
            <person name="Lucas S."/>
            <person name="Cheng J.F."/>
            <person name="Han C."/>
            <person name="Tapia R."/>
            <person name="Goodwin L.A."/>
            <person name="Pitluck S."/>
            <person name="Ivanova N."/>
            <person name="Land M."/>
            <person name="Hauser L."/>
            <person name="Larimer F."/>
            <person name="Rohde M."/>
            <person name="Goker M."/>
            <person name="Detter J.C."/>
            <person name="Kyrpides N.C."/>
            <person name="Woyke T."/>
            <person name="Schaap P.J."/>
            <person name="Plugge C.M."/>
            <person name="Muyzer G."/>
            <person name="Kuever J."/>
            <person name="Pereira I.A."/>
            <person name="Parshina S.N."/>
            <person name="Bernier-Latmani R."/>
            <person name="Stams A.J."/>
            <person name="Klenk H.P."/>
        </authorList>
    </citation>
    <scope>NUCLEOTIDE SEQUENCE [LARGE SCALE GENOMIC DNA]</scope>
    <source>
        <strain evidence="6">ATCC 23193 / DSM 2154 / NCIB 8452 / DL</strain>
    </source>
</reference>
<dbReference type="STRING" id="696281.Desru_3512"/>
<evidence type="ECO:0000256" key="1">
    <source>
        <dbReference type="ARBA" id="ARBA00008361"/>
    </source>
</evidence>
<evidence type="ECO:0000313" key="6">
    <source>
        <dbReference type="Proteomes" id="UP000009234"/>
    </source>
</evidence>
<dbReference type="GO" id="GO:0032259">
    <property type="term" value="P:methylation"/>
    <property type="evidence" value="ECO:0007669"/>
    <property type="project" value="UniProtKB-KW"/>
</dbReference>
<dbReference type="GO" id="GO:0008757">
    <property type="term" value="F:S-adenosylmethionine-dependent methyltransferase activity"/>
    <property type="evidence" value="ECO:0007669"/>
    <property type="project" value="InterPro"/>
</dbReference>
<dbReference type="OrthoDB" id="7365827at2"/>
<dbReference type="InterPro" id="IPR029063">
    <property type="entry name" value="SAM-dependent_MTases_sf"/>
</dbReference>
<evidence type="ECO:0000259" key="4">
    <source>
        <dbReference type="Pfam" id="PF08241"/>
    </source>
</evidence>
<dbReference type="Proteomes" id="UP000009234">
    <property type="component" value="Chromosome"/>
</dbReference>
<dbReference type="CDD" id="cd02440">
    <property type="entry name" value="AdoMet_MTases"/>
    <property type="match status" value="1"/>
</dbReference>
<protein>
    <submittedName>
        <fullName evidence="5">Methyltransferase type 11</fullName>
    </submittedName>
</protein>
<organism evidence="5 6">
    <name type="scientific">Desulforamulus ruminis (strain ATCC 23193 / DSM 2154 / NCIMB 8452 / DL)</name>
    <name type="common">Desulfotomaculum ruminis</name>
    <dbReference type="NCBI Taxonomy" id="696281"/>
    <lineage>
        <taxon>Bacteria</taxon>
        <taxon>Bacillati</taxon>
        <taxon>Bacillota</taxon>
        <taxon>Clostridia</taxon>
        <taxon>Eubacteriales</taxon>
        <taxon>Peptococcaceae</taxon>
        <taxon>Desulforamulus</taxon>
    </lineage>
</organism>
<comment type="similarity">
    <text evidence="1">Belongs to the methyltransferase superfamily.</text>
</comment>
<dbReference type="PANTHER" id="PTHR44942:SF4">
    <property type="entry name" value="METHYLTRANSFERASE TYPE 11 DOMAIN-CONTAINING PROTEIN"/>
    <property type="match status" value="1"/>
</dbReference>
<dbReference type="Gene3D" id="3.40.50.150">
    <property type="entry name" value="Vaccinia Virus protein VP39"/>
    <property type="match status" value="1"/>
</dbReference>
<evidence type="ECO:0000313" key="5">
    <source>
        <dbReference type="EMBL" id="AEG61715.1"/>
    </source>
</evidence>
<keyword evidence="6" id="KW-1185">Reference proteome</keyword>
<dbReference type="HOGENOM" id="CLU_049344_3_3_9"/>
<sequence>METTIKPFTGKAAIYSKYRPNYPEEYIDYLISFNKLTPNSRIADIGAGTGILTEQLVARGFKVWAVEPNFDMRTLAEKSLKSHPNFTSLPGTAEETNIENASMDLITVGQAFHWFVKDKFKRECQRILKANSNVALVWNSRDSSSPLVKENAEICKRFCLAFKGFSKNMDETPHLYKEFFRAGKYEYEIFRHDLQYHQEAFVGRNLSSSYAPKPTEENYSQFVEAIVGLFQKYSKKGMLVVSNLTRSYIGQV</sequence>
<dbReference type="EMBL" id="CP002780">
    <property type="protein sequence ID" value="AEG61715.1"/>
    <property type="molecule type" value="Genomic_DNA"/>
</dbReference>
<accession>F6DMF4</accession>
<proteinExistence type="inferred from homology"/>
<feature type="domain" description="Methyltransferase type 11" evidence="4">
    <location>
        <begin position="44"/>
        <end position="133"/>
    </location>
</feature>
<dbReference type="RefSeq" id="WP_013843461.1">
    <property type="nucleotide sequence ID" value="NC_015589.1"/>
</dbReference>
<dbReference type="InterPro" id="IPR051052">
    <property type="entry name" value="Diverse_substrate_MTase"/>
</dbReference>
<reference evidence="6" key="1">
    <citation type="submission" date="2011-05" db="EMBL/GenBank/DDBJ databases">
        <title>Complete sequence of Desulfotomaculum ruminis DSM 2154.</title>
        <authorList>
            <person name="Lucas S."/>
            <person name="Copeland A."/>
            <person name="Lapidus A."/>
            <person name="Cheng J.-F."/>
            <person name="Goodwin L."/>
            <person name="Pitluck S."/>
            <person name="Lu M."/>
            <person name="Detter J.C."/>
            <person name="Han C."/>
            <person name="Tapia R."/>
            <person name="Land M."/>
            <person name="Hauser L."/>
            <person name="Kyrpides N."/>
            <person name="Ivanova N."/>
            <person name="Mikhailova N."/>
            <person name="Pagani I."/>
            <person name="Stams A.J.M."/>
            <person name="Plugge C.M."/>
            <person name="Muyzer G."/>
            <person name="Kuever J."/>
            <person name="Parshina S.N."/>
            <person name="Ivanova A.E."/>
            <person name="Nazina T.N."/>
            <person name="Brambilla E."/>
            <person name="Spring S."/>
            <person name="Klenk H.-P."/>
            <person name="Woyke T."/>
        </authorList>
    </citation>
    <scope>NUCLEOTIDE SEQUENCE [LARGE SCALE GENOMIC DNA]</scope>
    <source>
        <strain evidence="6">ATCC 23193 / DSM 2154 / NCIB 8452 / DL</strain>
    </source>
</reference>
<dbReference type="PANTHER" id="PTHR44942">
    <property type="entry name" value="METHYLTRANSF_11 DOMAIN-CONTAINING PROTEIN"/>
    <property type="match status" value="1"/>
</dbReference>
<dbReference type="eggNOG" id="COG0500">
    <property type="taxonomic scope" value="Bacteria"/>
</dbReference>
<keyword evidence="3 5" id="KW-0808">Transferase</keyword>
<keyword evidence="2 5" id="KW-0489">Methyltransferase</keyword>
<dbReference type="AlphaFoldDB" id="F6DMF4"/>
<dbReference type="InterPro" id="IPR013216">
    <property type="entry name" value="Methyltransf_11"/>
</dbReference>
<dbReference type="KEGG" id="dru:Desru_3512"/>
<name>F6DMF4_DESRL</name>
<dbReference type="Pfam" id="PF08241">
    <property type="entry name" value="Methyltransf_11"/>
    <property type="match status" value="1"/>
</dbReference>
<dbReference type="SUPFAM" id="SSF53335">
    <property type="entry name" value="S-adenosyl-L-methionine-dependent methyltransferases"/>
    <property type="match status" value="1"/>
</dbReference>
<gene>
    <name evidence="5" type="ordered locus">Desru_3512</name>
</gene>
<evidence type="ECO:0000256" key="2">
    <source>
        <dbReference type="ARBA" id="ARBA00022603"/>
    </source>
</evidence>
<evidence type="ECO:0000256" key="3">
    <source>
        <dbReference type="ARBA" id="ARBA00022679"/>
    </source>
</evidence>